<sequence>MAQMSLRELLMVSILESLETRKETQALKAKIRALTEHVAIPLTKEIKIGARSP</sequence>
<name>A0A1E3K905_9TREE</name>
<evidence type="ECO:0000313" key="1">
    <source>
        <dbReference type="EMBL" id="ODO09664.1"/>
    </source>
</evidence>
<organism evidence="1 2">
    <name type="scientific">Cryptococcus amylolentus CBS 6273</name>
    <dbReference type="NCBI Taxonomy" id="1296118"/>
    <lineage>
        <taxon>Eukaryota</taxon>
        <taxon>Fungi</taxon>
        <taxon>Dikarya</taxon>
        <taxon>Basidiomycota</taxon>
        <taxon>Agaricomycotina</taxon>
        <taxon>Tremellomycetes</taxon>
        <taxon>Tremellales</taxon>
        <taxon>Cryptococcaceae</taxon>
        <taxon>Cryptococcus</taxon>
    </lineage>
</organism>
<evidence type="ECO:0000313" key="2">
    <source>
        <dbReference type="Proteomes" id="UP000095149"/>
    </source>
</evidence>
<dbReference type="Proteomes" id="UP000095149">
    <property type="component" value="Unassembled WGS sequence"/>
</dbReference>
<protein>
    <submittedName>
        <fullName evidence="1">Uncharacterized protein</fullName>
    </submittedName>
</protein>
<reference evidence="1 2" key="1">
    <citation type="submission" date="2016-06" db="EMBL/GenBank/DDBJ databases">
        <title>Evolution of pathogenesis and genome organization in the Tremellales.</title>
        <authorList>
            <person name="Cuomo C."/>
            <person name="Litvintseva A."/>
            <person name="Heitman J."/>
            <person name="Chen Y."/>
            <person name="Sun S."/>
            <person name="Springer D."/>
            <person name="Dromer F."/>
            <person name="Young S."/>
            <person name="Zeng Q."/>
            <person name="Chapman S."/>
            <person name="Gujja S."/>
            <person name="Saif S."/>
            <person name="Birren B."/>
        </authorList>
    </citation>
    <scope>NUCLEOTIDE SEQUENCE [LARGE SCALE GENOMIC DNA]</scope>
    <source>
        <strain evidence="1 2">CBS 6273</strain>
    </source>
</reference>
<comment type="caution">
    <text evidence="1">The sequence shown here is derived from an EMBL/GenBank/DDBJ whole genome shotgun (WGS) entry which is preliminary data.</text>
</comment>
<accession>A0A1E3K905</accession>
<proteinExistence type="predicted"/>
<gene>
    <name evidence="1" type="ORF">I350_01877</name>
</gene>
<dbReference type="EMBL" id="MEKH01000003">
    <property type="protein sequence ID" value="ODO09664.1"/>
    <property type="molecule type" value="Genomic_DNA"/>
</dbReference>
<dbReference type="AlphaFoldDB" id="A0A1E3K905"/>